<feature type="coiled-coil region" evidence="1">
    <location>
        <begin position="45"/>
        <end position="100"/>
    </location>
</feature>
<dbReference type="Pfam" id="PF11932">
    <property type="entry name" value="DUF3450"/>
    <property type="match status" value="1"/>
</dbReference>
<dbReference type="PIRSF" id="PIRSF028069">
    <property type="entry name" value="UCP028069"/>
    <property type="match status" value="1"/>
</dbReference>
<dbReference type="EMBL" id="JPRD01000066">
    <property type="protein sequence ID" value="KIF47552.1"/>
    <property type="molecule type" value="Genomic_DNA"/>
</dbReference>
<feature type="signal peptide" evidence="2">
    <location>
        <begin position="1"/>
        <end position="21"/>
    </location>
</feature>
<sequence>MNLMKSSIALLITSVLIPVQAENLNDAQAVQSKTNQASAVSQKRIDASAEKSLSLEAEIEQLNEEVSNLKIYRDHLSNLVDSQNEEVASLNEQIEQIAQTRQGVVPLMYHMLDGLKTIVANDKPIRKAQREERIAKLDAMMTRADVADAEKFRRILEAYQIEMDYGTKIGIYQGKIALEGNDQVEADILYLGRVSLVARSLSGEHFWSWSQQQNAWQSVGSEQKSELDKAFAMANKQIAPSMLTLPVSLNVAEGK</sequence>
<protein>
    <submittedName>
        <fullName evidence="3">Energy transducer TonB</fullName>
    </submittedName>
</protein>
<comment type="caution">
    <text evidence="3">The sequence shown here is derived from an EMBL/GenBank/DDBJ whole genome shotgun (WGS) entry which is preliminary data.</text>
</comment>
<dbReference type="PATRIC" id="fig|1229493.5.peg.5199"/>
<evidence type="ECO:0000313" key="4">
    <source>
        <dbReference type="Proteomes" id="UP000031586"/>
    </source>
</evidence>
<name>A0A0C1VU28_9VIBR</name>
<keyword evidence="2" id="KW-0732">Signal</keyword>
<evidence type="ECO:0000313" key="3">
    <source>
        <dbReference type="EMBL" id="KIF47552.1"/>
    </source>
</evidence>
<proteinExistence type="predicted"/>
<dbReference type="Proteomes" id="UP000031586">
    <property type="component" value="Unassembled WGS sequence"/>
</dbReference>
<accession>A0A0C1VU28</accession>
<reference evidence="3 4" key="1">
    <citation type="submission" date="2014-07" db="EMBL/GenBank/DDBJ databases">
        <title>Unique and conserved regions in Vibrio harveyi and related species in comparison with the shrimp pathogen Vibrio harveyi CAIM 1792.</title>
        <authorList>
            <person name="Espinoza-Valles I."/>
            <person name="Vora G."/>
            <person name="Leekitcharoenphon P."/>
            <person name="Ussery D."/>
            <person name="Hoj L."/>
            <person name="Gomez-Gil B."/>
        </authorList>
    </citation>
    <scope>NUCLEOTIDE SEQUENCE [LARGE SCALE GENOMIC DNA]</scope>
    <source>
        <strain evidence="4">CAIM 1854 / LMG 25443</strain>
    </source>
</reference>
<dbReference type="RefSeq" id="WP_027726753.1">
    <property type="nucleotide sequence ID" value="NZ_BAOH01000077.1"/>
</dbReference>
<organism evidence="3 4">
    <name type="scientific">Vibrio owensii CAIM 1854 = LMG 25443</name>
    <dbReference type="NCBI Taxonomy" id="1229493"/>
    <lineage>
        <taxon>Bacteria</taxon>
        <taxon>Pseudomonadati</taxon>
        <taxon>Pseudomonadota</taxon>
        <taxon>Gammaproteobacteria</taxon>
        <taxon>Vibrionales</taxon>
        <taxon>Vibrionaceae</taxon>
        <taxon>Vibrio</taxon>
    </lineage>
</organism>
<keyword evidence="1" id="KW-0175">Coiled coil</keyword>
<evidence type="ECO:0000256" key="1">
    <source>
        <dbReference type="SAM" id="Coils"/>
    </source>
</evidence>
<dbReference type="AlphaFoldDB" id="A0A0C1VU28"/>
<feature type="chain" id="PRO_5002140689" evidence="2">
    <location>
        <begin position="22"/>
        <end position="255"/>
    </location>
</feature>
<dbReference type="InterPro" id="IPR016866">
    <property type="entry name" value="UCP028069"/>
</dbReference>
<gene>
    <name evidence="3" type="ORF">H735_27500</name>
</gene>
<evidence type="ECO:0000256" key="2">
    <source>
        <dbReference type="SAM" id="SignalP"/>
    </source>
</evidence>